<keyword evidence="13" id="KW-0223">Dioxygenase</keyword>
<comment type="similarity">
    <text evidence="5 21">Belongs to the 4HPPD family.</text>
</comment>
<comment type="cofactor">
    <cofactor evidence="22">
        <name>Fe cation</name>
        <dbReference type="ChEBI" id="CHEBI:24875"/>
    </cofactor>
    <text evidence="22">Binds 1 Fe cation per subunit.</text>
</comment>
<evidence type="ECO:0000313" key="24">
    <source>
        <dbReference type="Ensembl" id="ENSNMLP00000022702.1"/>
    </source>
</evidence>
<organism evidence="24 25">
    <name type="scientific">Neogobius melanostomus</name>
    <name type="common">round goby</name>
    <dbReference type="NCBI Taxonomy" id="47308"/>
    <lineage>
        <taxon>Eukaryota</taxon>
        <taxon>Metazoa</taxon>
        <taxon>Chordata</taxon>
        <taxon>Craniata</taxon>
        <taxon>Vertebrata</taxon>
        <taxon>Euteleostomi</taxon>
        <taxon>Actinopterygii</taxon>
        <taxon>Neopterygii</taxon>
        <taxon>Teleostei</taxon>
        <taxon>Neoteleostei</taxon>
        <taxon>Acanthomorphata</taxon>
        <taxon>Gobiaria</taxon>
        <taxon>Gobiiformes</taxon>
        <taxon>Gobioidei</taxon>
        <taxon>Gobiidae</taxon>
        <taxon>Benthophilinae</taxon>
        <taxon>Neogobiini</taxon>
        <taxon>Neogobius</taxon>
    </lineage>
</organism>
<dbReference type="PANTHER" id="PTHR11959">
    <property type="entry name" value="4-HYDROXYPHENYLPYRUVATE DIOXYGENASE"/>
    <property type="match status" value="1"/>
</dbReference>
<evidence type="ECO:0000256" key="18">
    <source>
        <dbReference type="ARBA" id="ARBA00023232"/>
    </source>
</evidence>
<accession>A0A8C6TQC3</accession>
<comment type="function">
    <text evidence="19">Catalyzes the conversion of 4-hydroxyphenylpyruvic acid to homogentisic acid, one of the steps in tyrosine catabolism.</text>
</comment>
<evidence type="ECO:0000256" key="8">
    <source>
        <dbReference type="ARBA" id="ARBA00022490"/>
    </source>
</evidence>
<dbReference type="InterPro" id="IPR041736">
    <property type="entry name" value="4OHPhenylPyrv_dOase_N"/>
</dbReference>
<evidence type="ECO:0000256" key="1">
    <source>
        <dbReference type="ARBA" id="ARBA00004395"/>
    </source>
</evidence>
<evidence type="ECO:0000256" key="12">
    <source>
        <dbReference type="ARBA" id="ARBA00022878"/>
    </source>
</evidence>
<keyword evidence="16" id="KW-0333">Golgi apparatus</keyword>
<feature type="binding site" evidence="22">
    <location>
        <position position="277"/>
    </location>
    <ligand>
        <name>Fe cation</name>
        <dbReference type="ChEBI" id="CHEBI:24875"/>
    </ligand>
</feature>
<dbReference type="InterPro" id="IPR018146">
    <property type="entry name" value="Glyoxalase_1_CS"/>
</dbReference>
<evidence type="ECO:0000256" key="20">
    <source>
        <dbReference type="ARBA" id="ARBA00048047"/>
    </source>
</evidence>
<evidence type="ECO:0000256" key="17">
    <source>
        <dbReference type="ARBA" id="ARBA00023136"/>
    </source>
</evidence>
<keyword evidence="11" id="KW-0256">Endoplasmic reticulum</keyword>
<dbReference type="PROSITE" id="PS00934">
    <property type="entry name" value="GLYOXALASE_I_1"/>
    <property type="match status" value="1"/>
</dbReference>
<dbReference type="Proteomes" id="UP000694523">
    <property type="component" value="Unplaced"/>
</dbReference>
<evidence type="ECO:0000313" key="25">
    <source>
        <dbReference type="Proteomes" id="UP000694523"/>
    </source>
</evidence>
<feature type="binding site" evidence="22">
    <location>
        <position position="319"/>
    </location>
    <ligand>
        <name>Fe cation</name>
        <dbReference type="ChEBI" id="CHEBI:24875"/>
    </ligand>
</feature>
<dbReference type="FunFam" id="3.10.180.10:FF:000022">
    <property type="entry name" value="4-hydroxyphenylpyruvate dioxygenase"/>
    <property type="match status" value="1"/>
</dbReference>
<dbReference type="CDD" id="cd07250">
    <property type="entry name" value="HPPD_C_like"/>
    <property type="match status" value="1"/>
</dbReference>
<keyword evidence="12" id="KW-0828">Tyrosine catabolism</keyword>
<evidence type="ECO:0000256" key="22">
    <source>
        <dbReference type="PIRSR" id="PIRSR009283-1"/>
    </source>
</evidence>
<dbReference type="GO" id="GO:0004462">
    <property type="term" value="F:lactoylglutathione lyase activity"/>
    <property type="evidence" value="ECO:0007669"/>
    <property type="project" value="InterPro"/>
</dbReference>
<comment type="catalytic activity">
    <reaction evidence="20">
        <text>3-(4-hydroxyphenyl)pyruvate + O2 = homogentisate + CO2</text>
        <dbReference type="Rhea" id="RHEA:16189"/>
        <dbReference type="ChEBI" id="CHEBI:15379"/>
        <dbReference type="ChEBI" id="CHEBI:16169"/>
        <dbReference type="ChEBI" id="CHEBI:16526"/>
        <dbReference type="ChEBI" id="CHEBI:36242"/>
        <dbReference type="EC" id="1.13.11.27"/>
    </reaction>
    <physiologicalReaction direction="left-to-right" evidence="20">
        <dbReference type="Rhea" id="RHEA:16190"/>
    </physiologicalReaction>
</comment>
<keyword evidence="15 22" id="KW-0408">Iron</keyword>
<evidence type="ECO:0000256" key="19">
    <source>
        <dbReference type="ARBA" id="ARBA00033727"/>
    </source>
</evidence>
<evidence type="ECO:0000256" key="14">
    <source>
        <dbReference type="ARBA" id="ARBA00023002"/>
    </source>
</evidence>
<keyword evidence="9 22" id="KW-0479">Metal-binding</keyword>
<dbReference type="GO" id="GO:0000139">
    <property type="term" value="C:Golgi membrane"/>
    <property type="evidence" value="ECO:0007669"/>
    <property type="project" value="UniProtKB-SubCell"/>
</dbReference>
<evidence type="ECO:0000256" key="2">
    <source>
        <dbReference type="ARBA" id="ARBA00004406"/>
    </source>
</evidence>
<feature type="domain" description="VOC" evidence="23">
    <location>
        <begin position="28"/>
        <end position="159"/>
    </location>
</feature>
<keyword evidence="17" id="KW-0472">Membrane</keyword>
<evidence type="ECO:0000256" key="3">
    <source>
        <dbReference type="ARBA" id="ARBA00004496"/>
    </source>
</evidence>
<dbReference type="PANTHER" id="PTHR11959:SF11">
    <property type="entry name" value="4-HYDROXYPHENYLPYRUVATE DIOXYGENASE"/>
    <property type="match status" value="1"/>
</dbReference>
<dbReference type="CDD" id="cd08342">
    <property type="entry name" value="HPPD_N_like"/>
    <property type="match status" value="1"/>
</dbReference>
<evidence type="ECO:0000256" key="10">
    <source>
        <dbReference type="ARBA" id="ARBA00022737"/>
    </source>
</evidence>
<comment type="subunit">
    <text evidence="6">Homodimer.</text>
</comment>
<keyword evidence="18" id="KW-0585">Phenylalanine catabolism</keyword>
<dbReference type="GO" id="GO:0042803">
    <property type="term" value="F:protein homodimerization activity"/>
    <property type="evidence" value="ECO:0007669"/>
    <property type="project" value="UniProtKB-ARBA"/>
</dbReference>
<protein>
    <recommendedName>
        <fullName evidence="7 21">4-hydroxyphenylpyruvate dioxygenase</fullName>
    </recommendedName>
</protein>
<evidence type="ECO:0000256" key="15">
    <source>
        <dbReference type="ARBA" id="ARBA00023004"/>
    </source>
</evidence>
<dbReference type="InterPro" id="IPR005956">
    <property type="entry name" value="4OHPhenylPyrv_dOase"/>
</dbReference>
<dbReference type="PROSITE" id="PS51819">
    <property type="entry name" value="VOC"/>
    <property type="match status" value="2"/>
</dbReference>
<feature type="domain" description="VOC" evidence="23">
    <location>
        <begin position="191"/>
        <end position="343"/>
    </location>
</feature>
<dbReference type="InterPro" id="IPR037523">
    <property type="entry name" value="VOC_core"/>
</dbReference>
<dbReference type="InterPro" id="IPR029068">
    <property type="entry name" value="Glyas_Bleomycin-R_OHBP_Dase"/>
</dbReference>
<dbReference type="GO" id="GO:0046872">
    <property type="term" value="F:metal ion binding"/>
    <property type="evidence" value="ECO:0007669"/>
    <property type="project" value="UniProtKB-KW"/>
</dbReference>
<keyword evidence="8" id="KW-0963">Cytoplasm</keyword>
<dbReference type="SUPFAM" id="SSF54593">
    <property type="entry name" value="Glyoxalase/Bleomycin resistance protein/Dihydroxybiphenyl dioxygenase"/>
    <property type="match status" value="1"/>
</dbReference>
<sequence length="363" mass="41494">MPTIKFTNLSVHVIDFFYPQHKKGRFLRFHHITFWVGNAKQAASFYSDKMGFERFAYKGLETGSRDVAAHVVRQGKIMFVFESALNPGHKEMGEHLMKHGDGVKDIAFQVEDCDYLIKTAKERGAVIVKEPWVEQDSHGKVKYAVVQTYGDTTHTFVEYLGAYNGLFLPGYKEPLFKDILLPKLPPGGLKFIDHIVGNQPDDEMVPISDWYQKCLLFHRFWSIDDKQIHTQFSALRSIVVTNYEETIKMPINEPAQGEKKSQIQEYVDYNGGPGVQHIALNSSNIIETELRILVDFDDNGYLLQIFSKPVQDRPTLFLEVIQRYNHYGFGAGNFKSLFEAIEKDQDARGNLTALTPDGQNKAF</sequence>
<evidence type="ECO:0000256" key="5">
    <source>
        <dbReference type="ARBA" id="ARBA00005877"/>
    </source>
</evidence>
<dbReference type="FunFam" id="3.10.180.10:FF:000008">
    <property type="entry name" value="4-hydroxyphenylpyruvate dioxygenase"/>
    <property type="match status" value="1"/>
</dbReference>
<dbReference type="Gene3D" id="3.10.180.10">
    <property type="entry name" value="2,3-Dihydroxybiphenyl 1,2-Dioxygenase, domain 1"/>
    <property type="match status" value="3"/>
</dbReference>
<evidence type="ECO:0000256" key="11">
    <source>
        <dbReference type="ARBA" id="ARBA00022824"/>
    </source>
</evidence>
<keyword evidence="14" id="KW-0560">Oxidoreductase</keyword>
<dbReference type="AlphaFoldDB" id="A0A8C6TQC3"/>
<dbReference type="GO" id="GO:0006572">
    <property type="term" value="P:L-tyrosine catabolic process"/>
    <property type="evidence" value="ECO:0007669"/>
    <property type="project" value="UniProtKB-KW"/>
</dbReference>
<feature type="binding site" evidence="22">
    <location>
        <position position="194"/>
    </location>
    <ligand>
        <name>Fe cation</name>
        <dbReference type="ChEBI" id="CHEBI:24875"/>
    </ligand>
</feature>
<evidence type="ECO:0000256" key="21">
    <source>
        <dbReference type="PIRNR" id="PIRNR009283"/>
    </source>
</evidence>
<keyword evidence="10" id="KW-0677">Repeat</keyword>
<proteinExistence type="inferred from homology"/>
<evidence type="ECO:0000259" key="23">
    <source>
        <dbReference type="PROSITE" id="PS51819"/>
    </source>
</evidence>
<dbReference type="PIRSF" id="PIRSF009283">
    <property type="entry name" value="HPP_dOase"/>
    <property type="match status" value="1"/>
</dbReference>
<name>A0A8C6TQC3_9GOBI</name>
<dbReference type="GO" id="GO:0006559">
    <property type="term" value="P:L-phenylalanine catabolic process"/>
    <property type="evidence" value="ECO:0007669"/>
    <property type="project" value="UniProtKB-KW"/>
</dbReference>
<dbReference type="InterPro" id="IPR004360">
    <property type="entry name" value="Glyas_Fos-R_dOase_dom"/>
</dbReference>
<reference evidence="24" key="2">
    <citation type="submission" date="2025-09" db="UniProtKB">
        <authorList>
            <consortium name="Ensembl"/>
        </authorList>
    </citation>
    <scope>IDENTIFICATION</scope>
</reference>
<comment type="pathway">
    <text evidence="4">Amino-acid degradation; L-phenylalanine degradation; acetoacetate and fumarate from L-phenylalanine: step 3/6.</text>
</comment>
<evidence type="ECO:0000256" key="7">
    <source>
        <dbReference type="ARBA" id="ARBA00018452"/>
    </source>
</evidence>
<dbReference type="GO" id="GO:0003868">
    <property type="term" value="F:4-hydroxyphenylpyruvate dioxygenase activity"/>
    <property type="evidence" value="ECO:0007669"/>
    <property type="project" value="UniProtKB-EC"/>
</dbReference>
<dbReference type="InterPro" id="IPR041735">
    <property type="entry name" value="4OHPhenylPyrv_dOase_C"/>
</dbReference>
<evidence type="ECO:0000256" key="13">
    <source>
        <dbReference type="ARBA" id="ARBA00022964"/>
    </source>
</evidence>
<comment type="subcellular location">
    <subcellularLocation>
        <location evidence="3">Cytoplasm</location>
    </subcellularLocation>
    <subcellularLocation>
        <location evidence="2">Endoplasmic reticulum membrane</location>
        <topology evidence="2">Peripheral membrane protein</topology>
    </subcellularLocation>
    <subcellularLocation>
        <location evidence="1">Golgi apparatus membrane</location>
        <topology evidence="1">Peripheral membrane protein</topology>
    </subcellularLocation>
</comment>
<dbReference type="GO" id="GO:0005789">
    <property type="term" value="C:endoplasmic reticulum membrane"/>
    <property type="evidence" value="ECO:0007669"/>
    <property type="project" value="UniProtKB-SubCell"/>
</dbReference>
<keyword evidence="25" id="KW-1185">Reference proteome</keyword>
<evidence type="ECO:0000256" key="6">
    <source>
        <dbReference type="ARBA" id="ARBA00011738"/>
    </source>
</evidence>
<evidence type="ECO:0000256" key="16">
    <source>
        <dbReference type="ARBA" id="ARBA00023034"/>
    </source>
</evidence>
<evidence type="ECO:0000256" key="9">
    <source>
        <dbReference type="ARBA" id="ARBA00022723"/>
    </source>
</evidence>
<dbReference type="Pfam" id="PF00903">
    <property type="entry name" value="Glyoxalase"/>
    <property type="match status" value="1"/>
</dbReference>
<evidence type="ECO:0000256" key="4">
    <source>
        <dbReference type="ARBA" id="ARBA00005162"/>
    </source>
</evidence>
<dbReference type="Ensembl" id="ENSNMLT00000025418.1">
    <property type="protein sequence ID" value="ENSNMLP00000022702.1"/>
    <property type="gene ID" value="ENSNMLG00000013631.1"/>
</dbReference>
<reference evidence="24" key="1">
    <citation type="submission" date="2025-08" db="UniProtKB">
        <authorList>
            <consortium name="Ensembl"/>
        </authorList>
    </citation>
    <scope>IDENTIFICATION</scope>
</reference>